<name>A0A2T2XDA1_9FIRM</name>
<protein>
    <recommendedName>
        <fullName evidence="4">DUF4314 domain-containing protein</fullName>
    </recommendedName>
</protein>
<proteinExistence type="predicted"/>
<feature type="region of interest" description="Disordered" evidence="1">
    <location>
        <begin position="1"/>
        <end position="20"/>
    </location>
</feature>
<accession>A0A2T2XDA1</accession>
<evidence type="ECO:0000256" key="1">
    <source>
        <dbReference type="SAM" id="MobiDB-lite"/>
    </source>
</evidence>
<evidence type="ECO:0000313" key="3">
    <source>
        <dbReference type="Proteomes" id="UP000242972"/>
    </source>
</evidence>
<dbReference type="AlphaFoldDB" id="A0A2T2XDA1"/>
<dbReference type="EMBL" id="PXYW01000040">
    <property type="protein sequence ID" value="PSR32460.1"/>
    <property type="molecule type" value="Genomic_DNA"/>
</dbReference>
<sequence>MALAILEGDTVTDPREPHKGRKGCVMRVRTNPACLMRSLEIRWENAPDILEELEELEFGPLED</sequence>
<evidence type="ECO:0000313" key="2">
    <source>
        <dbReference type="EMBL" id="PSR32460.1"/>
    </source>
</evidence>
<organism evidence="2 3">
    <name type="scientific">Sulfobacillus benefaciens</name>
    <dbReference type="NCBI Taxonomy" id="453960"/>
    <lineage>
        <taxon>Bacteria</taxon>
        <taxon>Bacillati</taxon>
        <taxon>Bacillota</taxon>
        <taxon>Clostridia</taxon>
        <taxon>Eubacteriales</taxon>
        <taxon>Clostridiales Family XVII. Incertae Sedis</taxon>
        <taxon>Sulfobacillus</taxon>
    </lineage>
</organism>
<reference evidence="2 3" key="1">
    <citation type="journal article" date="2014" name="BMC Genomics">
        <title>Comparison of environmental and isolate Sulfobacillus genomes reveals diverse carbon, sulfur, nitrogen, and hydrogen metabolisms.</title>
        <authorList>
            <person name="Justice N.B."/>
            <person name="Norman A."/>
            <person name="Brown C.T."/>
            <person name="Singh A."/>
            <person name="Thomas B.C."/>
            <person name="Banfield J.F."/>
        </authorList>
    </citation>
    <scope>NUCLEOTIDE SEQUENCE [LARGE SCALE GENOMIC DNA]</scope>
    <source>
        <strain evidence="2">AMDSBA4</strain>
    </source>
</reference>
<comment type="caution">
    <text evidence="2">The sequence shown here is derived from an EMBL/GenBank/DDBJ whole genome shotgun (WGS) entry which is preliminary data.</text>
</comment>
<evidence type="ECO:0008006" key="4">
    <source>
        <dbReference type="Google" id="ProtNLM"/>
    </source>
</evidence>
<gene>
    <name evidence="2" type="ORF">C7B46_14160</name>
</gene>
<dbReference type="Proteomes" id="UP000242972">
    <property type="component" value="Unassembled WGS sequence"/>
</dbReference>